<comment type="subcellular location">
    <subcellularLocation>
        <location evidence="1">Cell membrane</location>
        <topology evidence="1">Peripheral membrane protein</topology>
        <orientation evidence="1">Cytoplasmic side</orientation>
    </subcellularLocation>
</comment>
<gene>
    <name evidence="3" type="ORF">CR513_09798</name>
</gene>
<sequence length="174" mass="19255">MNKTPVRISLLSLLLNSKTHWNLLLKILKEAHEAQDITVERFSNLVNNITSKGHLTFSDDEILVEGKKHNQPLHISVRCDDYMIAKVLIDNGSSLNVLPKATLGKLTLADAQLGASSIVVRAFDGSKREVMGEISLPILIGPALSWIYDQPIAASSDDPRYTLREPCLIPCTNR</sequence>
<dbReference type="Proteomes" id="UP000257109">
    <property type="component" value="Unassembled WGS sequence"/>
</dbReference>
<accession>A0A371HTY1</accession>
<dbReference type="EMBL" id="QJKJ01001718">
    <property type="protein sequence ID" value="RDY06251.1"/>
    <property type="molecule type" value="Genomic_DNA"/>
</dbReference>
<evidence type="ECO:0000313" key="4">
    <source>
        <dbReference type="Proteomes" id="UP000257109"/>
    </source>
</evidence>
<comment type="caution">
    <text evidence="3">The sequence shown here is derived from an EMBL/GenBank/DDBJ whole genome shotgun (WGS) entry which is preliminary data.</text>
</comment>
<evidence type="ECO:0000313" key="3">
    <source>
        <dbReference type="EMBL" id="RDY06251.1"/>
    </source>
</evidence>
<dbReference type="InterPro" id="IPR002110">
    <property type="entry name" value="Ankyrin_rpt"/>
</dbReference>
<dbReference type="PROSITE" id="PS50088">
    <property type="entry name" value="ANK_REPEAT"/>
    <property type="match status" value="1"/>
</dbReference>
<reference evidence="3" key="1">
    <citation type="submission" date="2018-05" db="EMBL/GenBank/DDBJ databases">
        <title>Draft genome of Mucuna pruriens seed.</title>
        <authorList>
            <person name="Nnadi N.E."/>
            <person name="Vos R."/>
            <person name="Hasami M.H."/>
            <person name="Devisetty U.K."/>
            <person name="Aguiy J.C."/>
        </authorList>
    </citation>
    <scope>NUCLEOTIDE SEQUENCE [LARGE SCALE GENOMIC DNA]</scope>
    <source>
        <strain evidence="3">JCA_2017</strain>
    </source>
</reference>
<protein>
    <submittedName>
        <fullName evidence="3">Uncharacterized protein</fullName>
    </submittedName>
</protein>
<dbReference type="PANTHER" id="PTHR32108:SF9">
    <property type="entry name" value="REVERSE TRANSCRIPTASE RNASE H-LIKE DOMAIN-CONTAINING PROTEIN"/>
    <property type="match status" value="1"/>
</dbReference>
<feature type="non-terminal residue" evidence="3">
    <location>
        <position position="1"/>
    </location>
</feature>
<organism evidence="3 4">
    <name type="scientific">Mucuna pruriens</name>
    <name type="common">Velvet bean</name>
    <name type="synonym">Dolichos pruriens</name>
    <dbReference type="NCBI Taxonomy" id="157652"/>
    <lineage>
        <taxon>Eukaryota</taxon>
        <taxon>Viridiplantae</taxon>
        <taxon>Streptophyta</taxon>
        <taxon>Embryophyta</taxon>
        <taxon>Tracheophyta</taxon>
        <taxon>Spermatophyta</taxon>
        <taxon>Magnoliopsida</taxon>
        <taxon>eudicotyledons</taxon>
        <taxon>Gunneridae</taxon>
        <taxon>Pentapetalae</taxon>
        <taxon>rosids</taxon>
        <taxon>fabids</taxon>
        <taxon>Fabales</taxon>
        <taxon>Fabaceae</taxon>
        <taxon>Papilionoideae</taxon>
        <taxon>50 kb inversion clade</taxon>
        <taxon>NPAAA clade</taxon>
        <taxon>indigoferoid/millettioid clade</taxon>
        <taxon>Phaseoleae</taxon>
        <taxon>Mucuna</taxon>
    </lineage>
</organism>
<dbReference type="AlphaFoldDB" id="A0A371HTY1"/>
<evidence type="ECO:0000256" key="1">
    <source>
        <dbReference type="ARBA" id="ARBA00004413"/>
    </source>
</evidence>
<dbReference type="Gene3D" id="1.25.40.20">
    <property type="entry name" value="Ankyrin repeat-containing domain"/>
    <property type="match status" value="1"/>
</dbReference>
<dbReference type="OrthoDB" id="1743010at2759"/>
<proteinExistence type="predicted"/>
<evidence type="ECO:0000256" key="2">
    <source>
        <dbReference type="PROSITE-ProRule" id="PRU00023"/>
    </source>
</evidence>
<feature type="repeat" description="ANK" evidence="2">
    <location>
        <begin position="68"/>
        <end position="100"/>
    </location>
</feature>
<dbReference type="PANTHER" id="PTHR32108">
    <property type="entry name" value="DNA-DIRECTED RNA POLYMERASE SUBUNIT ALPHA"/>
    <property type="match status" value="1"/>
</dbReference>
<keyword evidence="2" id="KW-0040">ANK repeat</keyword>
<keyword evidence="4" id="KW-1185">Reference proteome</keyword>
<dbReference type="InterPro" id="IPR036770">
    <property type="entry name" value="Ankyrin_rpt-contain_sf"/>
</dbReference>
<dbReference type="GO" id="GO:0005886">
    <property type="term" value="C:plasma membrane"/>
    <property type="evidence" value="ECO:0007669"/>
    <property type="project" value="UniProtKB-SubCell"/>
</dbReference>
<name>A0A371HTY1_MUCPR</name>